<dbReference type="OrthoDB" id="4243at2759"/>
<evidence type="ECO:0000256" key="3">
    <source>
        <dbReference type="ARBA" id="ARBA00022617"/>
    </source>
</evidence>
<evidence type="ECO:0000256" key="6">
    <source>
        <dbReference type="ARBA" id="ARBA00023004"/>
    </source>
</evidence>
<keyword evidence="3 10" id="KW-0349">Heme</keyword>
<evidence type="ECO:0000256" key="10">
    <source>
        <dbReference type="RuleBase" id="RU363130"/>
    </source>
</evidence>
<evidence type="ECO:0000313" key="13">
    <source>
        <dbReference type="Proteomes" id="UP000224006"/>
    </source>
</evidence>
<dbReference type="EC" id="4.4.1.17" evidence="10"/>
<feature type="compositionally biased region" description="Low complexity" evidence="11">
    <location>
        <begin position="43"/>
        <end position="57"/>
    </location>
</feature>
<evidence type="ECO:0000256" key="11">
    <source>
        <dbReference type="SAM" id="MobiDB-lite"/>
    </source>
</evidence>
<feature type="region of interest" description="Disordered" evidence="11">
    <location>
        <begin position="299"/>
        <end position="343"/>
    </location>
</feature>
<evidence type="ECO:0000256" key="4">
    <source>
        <dbReference type="ARBA" id="ARBA00022723"/>
    </source>
</evidence>
<evidence type="ECO:0000256" key="9">
    <source>
        <dbReference type="ARBA" id="ARBA00023239"/>
    </source>
</evidence>
<evidence type="ECO:0000256" key="5">
    <source>
        <dbReference type="ARBA" id="ARBA00022792"/>
    </source>
</evidence>
<comment type="caution">
    <text evidence="12">The sequence shown here is derived from an EMBL/GenBank/DDBJ whole genome shotgun (WGS) entry which is preliminary data.</text>
</comment>
<organism evidence="12 13">
    <name type="scientific">Besnoitia besnoiti</name>
    <name type="common">Apicomplexan protozoan</name>
    <dbReference type="NCBI Taxonomy" id="94643"/>
    <lineage>
        <taxon>Eukaryota</taxon>
        <taxon>Sar</taxon>
        <taxon>Alveolata</taxon>
        <taxon>Apicomplexa</taxon>
        <taxon>Conoidasida</taxon>
        <taxon>Coccidia</taxon>
        <taxon>Eucoccidiorida</taxon>
        <taxon>Eimeriorina</taxon>
        <taxon>Sarcocystidae</taxon>
        <taxon>Besnoitia</taxon>
    </lineage>
</organism>
<keyword evidence="4 10" id="KW-0479">Metal-binding</keyword>
<dbReference type="Proteomes" id="UP000224006">
    <property type="component" value="Chromosome I"/>
</dbReference>
<dbReference type="STRING" id="94643.A0A2A9ML69"/>
<feature type="region of interest" description="Disordered" evidence="11">
    <location>
        <begin position="1"/>
        <end position="57"/>
    </location>
</feature>
<name>A0A2A9ML69_BESBE</name>
<evidence type="ECO:0000256" key="2">
    <source>
        <dbReference type="ARBA" id="ARBA00007255"/>
    </source>
</evidence>
<dbReference type="KEGG" id="bbes:BESB_011070"/>
<comment type="subcellular location">
    <subcellularLocation>
        <location evidence="1 10">Mitochondrion inner membrane</location>
    </subcellularLocation>
</comment>
<evidence type="ECO:0000256" key="7">
    <source>
        <dbReference type="ARBA" id="ARBA00023128"/>
    </source>
</evidence>
<dbReference type="AlphaFoldDB" id="A0A2A9ML69"/>
<evidence type="ECO:0000256" key="1">
    <source>
        <dbReference type="ARBA" id="ARBA00004273"/>
    </source>
</evidence>
<dbReference type="EMBL" id="NWUJ01000001">
    <property type="protein sequence ID" value="PFH38765.1"/>
    <property type="molecule type" value="Genomic_DNA"/>
</dbReference>
<dbReference type="VEuPathDB" id="ToxoDB:BESB_011070"/>
<dbReference type="PROSITE" id="PS00822">
    <property type="entry name" value="CYTO_HEME_LYASE_2"/>
    <property type="match status" value="1"/>
</dbReference>
<evidence type="ECO:0000313" key="12">
    <source>
        <dbReference type="EMBL" id="PFH38765.1"/>
    </source>
</evidence>
<dbReference type="InterPro" id="IPR000511">
    <property type="entry name" value="Holocyt_c/c1_synthase"/>
</dbReference>
<dbReference type="GO" id="GO:0005743">
    <property type="term" value="C:mitochondrial inner membrane"/>
    <property type="evidence" value="ECO:0007669"/>
    <property type="project" value="UniProtKB-SubCell"/>
</dbReference>
<feature type="region of interest" description="Disordered" evidence="11">
    <location>
        <begin position="151"/>
        <end position="267"/>
    </location>
</feature>
<keyword evidence="8 10" id="KW-0472">Membrane</keyword>
<keyword evidence="13" id="KW-1185">Reference proteome</keyword>
<comment type="catalytic activity">
    <reaction evidence="10">
        <text>holo-[cytochrome c] = apo-[cytochrome c] + heme b</text>
        <dbReference type="Rhea" id="RHEA:22648"/>
        <dbReference type="Rhea" id="RHEA-COMP:10725"/>
        <dbReference type="Rhea" id="RHEA-COMP:10726"/>
        <dbReference type="ChEBI" id="CHEBI:29950"/>
        <dbReference type="ChEBI" id="CHEBI:60344"/>
        <dbReference type="ChEBI" id="CHEBI:83739"/>
        <dbReference type="EC" id="4.4.1.17"/>
    </reaction>
</comment>
<feature type="compositionally biased region" description="Low complexity" evidence="11">
    <location>
        <begin position="7"/>
        <end position="36"/>
    </location>
</feature>
<keyword evidence="5 10" id="KW-0999">Mitochondrion inner membrane</keyword>
<comment type="similarity">
    <text evidence="2 10">Belongs to the cytochrome c-type heme lyase family.</text>
</comment>
<proteinExistence type="inferred from homology"/>
<keyword evidence="6 10" id="KW-0408">Iron</keyword>
<dbReference type="PANTHER" id="PTHR12743">
    <property type="entry name" value="CYTOCHROME C1 HEME LYASE"/>
    <property type="match status" value="1"/>
</dbReference>
<dbReference type="GO" id="GO:0046872">
    <property type="term" value="F:metal ion binding"/>
    <property type="evidence" value="ECO:0007669"/>
    <property type="project" value="UniProtKB-KW"/>
</dbReference>
<dbReference type="GeneID" id="40306169"/>
<keyword evidence="9 10" id="KW-0456">Lyase</keyword>
<keyword evidence="7 10" id="KW-0496">Mitochondrion</keyword>
<comment type="function">
    <text evidence="10">Lyase that catalyzes the covalent linking of the heme group to the cytochrome C apoprotein to produce the mature functional cytochrome.</text>
</comment>
<gene>
    <name evidence="12" type="ORF">BESB_011070</name>
</gene>
<sequence length="488" mass="52888">MEDSKPSGDAASSACSPSDCCGAKSASSSCPLSAKSSPPPPSSSCCRKSSSSPLSCNSADCPSKRKCILATVLSPVLATPPLLFPSLKPLQLAPPHCEASDPSLTSARHELFRYAPPTASPYASCPFAAWRSPWGAPGAFASSLLRGCPGASGASSPSRDAPPAERSGGCPIRATAQRVASGWRSWMPLRRDAPPPAEPHGAEPDGAEPGAKQDVGERAGVCPFRGSERPSGFIPWRRGAPPAERLMQPGEAAEAPHGERRGLCPVRGAVGGASRGLFGGAQRGSGSPEAKPLDERAAHGELNPLNMMPEISNEPGEEEGEDNHALSTKRRISTIPKTGEDSTWVYPSPLQFHRAVQRKNKEPPPPEAMESTVFVHDLVNERTWKKILQWERALHSECEKLTLSRFVGRSEDYTPTARFRQLFSYLGLPFDRHDWYVNRCGETVRYVVDYYDDTRAEDNIQVFIHARPAWFDSWQNFADNVRRMFASS</sequence>
<reference evidence="12 13" key="1">
    <citation type="submission" date="2017-09" db="EMBL/GenBank/DDBJ databases">
        <title>Genome sequencing of Besnoitia besnoiti strain Bb-Ger1.</title>
        <authorList>
            <person name="Schares G."/>
            <person name="Venepally P."/>
            <person name="Lorenzi H.A."/>
        </authorList>
    </citation>
    <scope>NUCLEOTIDE SEQUENCE [LARGE SCALE GENOMIC DNA]</scope>
    <source>
        <strain evidence="12 13">Bb-Ger1</strain>
    </source>
</reference>
<dbReference type="GO" id="GO:0004408">
    <property type="term" value="F:holocytochrome-c synthase activity"/>
    <property type="evidence" value="ECO:0007669"/>
    <property type="project" value="UniProtKB-EC"/>
</dbReference>
<evidence type="ECO:0000256" key="8">
    <source>
        <dbReference type="ARBA" id="ARBA00023136"/>
    </source>
</evidence>
<dbReference type="Pfam" id="PF01265">
    <property type="entry name" value="Cyto_heme_lyase"/>
    <property type="match status" value="1"/>
</dbReference>
<accession>A0A2A9ML69</accession>
<protein>
    <recommendedName>
        <fullName evidence="10">Holocytochrome c-type synthase</fullName>
        <ecNumber evidence="10">4.4.1.17</ecNumber>
    </recommendedName>
</protein>
<feature type="compositionally biased region" description="Low complexity" evidence="11">
    <location>
        <begin position="151"/>
        <end position="167"/>
    </location>
</feature>
<dbReference type="RefSeq" id="XP_029222774.1">
    <property type="nucleotide sequence ID" value="XM_029359861.1"/>
</dbReference>